<dbReference type="STRING" id="683124.SAMN05444337_0767"/>
<sequence length="125" mass="14506">MKKIIFIIIGILFLTKPIIPVLDYMVNYEYIATQLCENKAKPELKCNGKCHLAKELAKASENEKPISQDKKTQNSEIEILFYNQIVDFNFSRTFCFSQNKINTNYLNLYRGVCTNSTFHPPTLFV</sequence>
<evidence type="ECO:0000313" key="2">
    <source>
        <dbReference type="Proteomes" id="UP000184232"/>
    </source>
</evidence>
<reference evidence="1 2" key="1">
    <citation type="submission" date="2016-11" db="EMBL/GenBank/DDBJ databases">
        <authorList>
            <person name="Jaros S."/>
            <person name="Januszkiewicz K."/>
            <person name="Wedrychowicz H."/>
        </authorList>
    </citation>
    <scope>NUCLEOTIDE SEQUENCE [LARGE SCALE GENOMIC DNA]</scope>
    <source>
        <strain evidence="1 2">DSM 22807</strain>
    </source>
</reference>
<accession>A0A1M6DX64</accession>
<evidence type="ECO:0000313" key="1">
    <source>
        <dbReference type="EMBL" id="SHI77765.1"/>
    </source>
</evidence>
<dbReference type="EMBL" id="FQZH01000001">
    <property type="protein sequence ID" value="SHI77765.1"/>
    <property type="molecule type" value="Genomic_DNA"/>
</dbReference>
<dbReference type="AlphaFoldDB" id="A0A1M6DX64"/>
<proteinExistence type="predicted"/>
<name>A0A1M6DX64_9FLAO</name>
<protein>
    <submittedName>
        <fullName evidence="1">Uncharacterized protein</fullName>
    </submittedName>
</protein>
<gene>
    <name evidence="1" type="ORF">SAMN05444337_0767</name>
</gene>
<dbReference type="Proteomes" id="UP000184232">
    <property type="component" value="Unassembled WGS sequence"/>
</dbReference>
<dbReference type="RefSeq" id="WP_227658681.1">
    <property type="nucleotide sequence ID" value="NZ_CP045292.1"/>
</dbReference>
<organism evidence="1 2">
    <name type="scientific">Flavobacterium haoranii</name>
    <dbReference type="NCBI Taxonomy" id="683124"/>
    <lineage>
        <taxon>Bacteria</taxon>
        <taxon>Pseudomonadati</taxon>
        <taxon>Bacteroidota</taxon>
        <taxon>Flavobacteriia</taxon>
        <taxon>Flavobacteriales</taxon>
        <taxon>Flavobacteriaceae</taxon>
        <taxon>Flavobacterium</taxon>
    </lineage>
</organism>
<keyword evidence="2" id="KW-1185">Reference proteome</keyword>